<sequence>MWVVGILAVLWNAGGAFDFAATVTHWEPYMKNFTAEQLDFFYTFPMWQYIIWGFATWGAFIGSILLLTRSKLAFWAFAVSLACTLISMAYSLTLTDAPEGTSNPVFTAAVILIAIFLFAYSLWLTRRGILR</sequence>
<evidence type="ECO:0008006" key="4">
    <source>
        <dbReference type="Google" id="ProtNLM"/>
    </source>
</evidence>
<keyword evidence="3" id="KW-1185">Reference proteome</keyword>
<comment type="caution">
    <text evidence="2">The sequence shown here is derived from an EMBL/GenBank/DDBJ whole genome shotgun (WGS) entry which is preliminary data.</text>
</comment>
<dbReference type="EMBL" id="AWFF01000045">
    <property type="protein sequence ID" value="KCZ53764.1"/>
    <property type="molecule type" value="Genomic_DNA"/>
</dbReference>
<dbReference type="Proteomes" id="UP000027037">
    <property type="component" value="Unassembled WGS sequence"/>
</dbReference>
<evidence type="ECO:0000313" key="3">
    <source>
        <dbReference type="Proteomes" id="UP000027037"/>
    </source>
</evidence>
<dbReference type="STRING" id="1280946.HY29_15955"/>
<organism evidence="2 3">
    <name type="scientific">Hyphomonas beringensis</name>
    <dbReference type="NCBI Taxonomy" id="1280946"/>
    <lineage>
        <taxon>Bacteria</taxon>
        <taxon>Pseudomonadati</taxon>
        <taxon>Pseudomonadota</taxon>
        <taxon>Alphaproteobacteria</taxon>
        <taxon>Hyphomonadales</taxon>
        <taxon>Hyphomonadaceae</taxon>
        <taxon>Hyphomonas</taxon>
    </lineage>
</organism>
<name>A0A062UAZ5_9PROT</name>
<reference evidence="2 3" key="1">
    <citation type="journal article" date="2014" name="Antonie Van Leeuwenhoek">
        <title>Hyphomonas beringensis sp. nov. and Hyphomonas chukchiensis sp. nov., isolated from surface seawater of the Bering Sea and Chukchi Sea.</title>
        <authorList>
            <person name="Li C."/>
            <person name="Lai Q."/>
            <person name="Li G."/>
            <person name="Dong C."/>
            <person name="Wang J."/>
            <person name="Liao Y."/>
            <person name="Shao Z."/>
        </authorList>
    </citation>
    <scope>NUCLEOTIDE SEQUENCE [LARGE SCALE GENOMIC DNA]</scope>
    <source>
        <strain evidence="2 3">25B14_1</strain>
    </source>
</reference>
<gene>
    <name evidence="2" type="ORF">HY29_15955</name>
</gene>
<keyword evidence="1" id="KW-0812">Transmembrane</keyword>
<feature type="transmembrane region" description="Helical" evidence="1">
    <location>
        <begin position="44"/>
        <end position="67"/>
    </location>
</feature>
<accession>A0A062UAZ5</accession>
<evidence type="ECO:0000313" key="2">
    <source>
        <dbReference type="EMBL" id="KCZ53764.1"/>
    </source>
</evidence>
<dbReference type="PATRIC" id="fig|1280946.3.peg.2358"/>
<evidence type="ECO:0000256" key="1">
    <source>
        <dbReference type="SAM" id="Phobius"/>
    </source>
</evidence>
<protein>
    <recommendedName>
        <fullName evidence="4">Sugar transporter</fullName>
    </recommendedName>
</protein>
<proteinExistence type="predicted"/>
<dbReference type="AlphaFoldDB" id="A0A062UAZ5"/>
<feature type="transmembrane region" description="Helical" evidence="1">
    <location>
        <begin position="105"/>
        <end position="125"/>
    </location>
</feature>
<dbReference type="eggNOG" id="ENOG50336M6">
    <property type="taxonomic scope" value="Bacteria"/>
</dbReference>
<keyword evidence="1" id="KW-1133">Transmembrane helix</keyword>
<keyword evidence="1" id="KW-0472">Membrane</keyword>
<feature type="transmembrane region" description="Helical" evidence="1">
    <location>
        <begin position="74"/>
        <end position="93"/>
    </location>
</feature>